<organism evidence="2 3">
    <name type="scientific">Sphingobacterium oryzagri</name>
    <dbReference type="NCBI Taxonomy" id="3025669"/>
    <lineage>
        <taxon>Bacteria</taxon>
        <taxon>Pseudomonadati</taxon>
        <taxon>Bacteroidota</taxon>
        <taxon>Sphingobacteriia</taxon>
        <taxon>Sphingobacteriales</taxon>
        <taxon>Sphingobacteriaceae</taxon>
        <taxon>Sphingobacterium</taxon>
    </lineage>
</organism>
<dbReference type="RefSeq" id="WP_274269129.1">
    <property type="nucleotide sequence ID" value="NZ_CP117880.1"/>
</dbReference>
<protein>
    <submittedName>
        <fullName evidence="2">Uncharacterized protein</fullName>
    </submittedName>
</protein>
<gene>
    <name evidence="2" type="ORF">PQ465_08595</name>
</gene>
<keyword evidence="3" id="KW-1185">Reference proteome</keyword>
<feature type="signal peptide" evidence="1">
    <location>
        <begin position="1"/>
        <end position="19"/>
    </location>
</feature>
<evidence type="ECO:0000313" key="3">
    <source>
        <dbReference type="Proteomes" id="UP001221558"/>
    </source>
</evidence>
<evidence type="ECO:0000313" key="2">
    <source>
        <dbReference type="EMBL" id="WDF70420.1"/>
    </source>
</evidence>
<keyword evidence="1" id="KW-0732">Signal</keyword>
<accession>A0ABY7WQ18</accession>
<proteinExistence type="predicted"/>
<feature type="chain" id="PRO_5047352003" evidence="1">
    <location>
        <begin position="20"/>
        <end position="107"/>
    </location>
</feature>
<name>A0ABY7WQ18_9SPHI</name>
<dbReference type="EMBL" id="CP117880">
    <property type="protein sequence ID" value="WDF70420.1"/>
    <property type="molecule type" value="Genomic_DNA"/>
</dbReference>
<reference evidence="2 3" key="1">
    <citation type="submission" date="2023-02" db="EMBL/GenBank/DDBJ databases">
        <title>Genome sequence of Sphingobacterium sp. KACC 22765.</title>
        <authorList>
            <person name="Kim S."/>
            <person name="Heo J."/>
            <person name="Kwon S.-W."/>
        </authorList>
    </citation>
    <scope>NUCLEOTIDE SEQUENCE [LARGE SCALE GENOMIC DNA]</scope>
    <source>
        <strain evidence="2 3">KACC 22765</strain>
    </source>
</reference>
<dbReference type="Proteomes" id="UP001221558">
    <property type="component" value="Chromosome"/>
</dbReference>
<sequence>MKKLCTALLFLSIGVSAFASDLAPKGNENGAKLENATTLKANKIEISIENQAVGALKREQKVIQWTDDCGTTMNIYVSAPQGTPYGDYWMTAAYYAVSTIRENGGCW</sequence>
<evidence type="ECO:0000256" key="1">
    <source>
        <dbReference type="SAM" id="SignalP"/>
    </source>
</evidence>